<evidence type="ECO:0000259" key="2">
    <source>
        <dbReference type="Pfam" id="PF13482"/>
    </source>
</evidence>
<name>A0A0A1IUX0_9CAUD</name>
<evidence type="ECO:0000313" key="3">
    <source>
        <dbReference type="EMBL" id="CEF89903.1"/>
    </source>
</evidence>
<dbReference type="GeneID" id="54991794"/>
<dbReference type="Gene3D" id="3.30.420.10">
    <property type="entry name" value="Ribonuclease H-like superfamily/Ribonuclease H"/>
    <property type="match status" value="1"/>
</dbReference>
<evidence type="ECO:0000256" key="1">
    <source>
        <dbReference type="SAM" id="MobiDB-lite"/>
    </source>
</evidence>
<dbReference type="InterPro" id="IPR038720">
    <property type="entry name" value="YprB_RNase_H-like_dom"/>
</dbReference>
<organism evidence="3 4">
    <name type="scientific">Pseudomonas phage vB_PaeP_PAO1_1-15pyo</name>
    <dbReference type="NCBI Taxonomy" id="1548908"/>
    <lineage>
        <taxon>Viruses</taxon>
        <taxon>Duplodnaviria</taxon>
        <taxon>Heunggongvirae</taxon>
        <taxon>Uroviricota</taxon>
        <taxon>Caudoviricetes</taxon>
        <taxon>Autographivirales</taxon>
        <taxon>Autoscriptoviridae</taxon>
        <taxon>Krylovirinae</taxon>
        <taxon>Phikmvvirus</taxon>
        <taxon>Phikmvvirus 15pyo</taxon>
    </lineage>
</organism>
<evidence type="ECO:0000313" key="4">
    <source>
        <dbReference type="Proteomes" id="UP000030219"/>
    </source>
</evidence>
<dbReference type="InterPro" id="IPR012337">
    <property type="entry name" value="RNaseH-like_sf"/>
</dbReference>
<protein>
    <recommendedName>
        <fullName evidence="2">YprB ribonuclease H-like domain-containing protein</fullName>
    </recommendedName>
</protein>
<dbReference type="KEGG" id="vg:54991794"/>
<proteinExistence type="predicted"/>
<dbReference type="Pfam" id="PF13482">
    <property type="entry name" value="RNase_H_2"/>
    <property type="match status" value="1"/>
</dbReference>
<dbReference type="EMBL" id="LN610580">
    <property type="protein sequence ID" value="CEF89903.1"/>
    <property type="molecule type" value="Genomic_DNA"/>
</dbReference>
<keyword evidence="4" id="KW-1185">Reference proteome</keyword>
<reference evidence="3 4" key="1">
    <citation type="journal article" date="2015" name="PLoS ONE">
        <title>Investigation of a Large Collection of Pseudomonas aeruginosa Bacteriophages Collected from a Single Environmental Source in Abidjan, Cote d'Ivoire.</title>
        <authorList>
            <person name="Essoh C."/>
            <person name="Latino L."/>
            <person name="Midoux C."/>
            <person name="Blouin Y."/>
            <person name="Loukou G."/>
            <person name="Nguetta S.P."/>
            <person name="Lathro S."/>
            <person name="Cablanmian A."/>
            <person name="Kouassi A.K."/>
            <person name="Vergnaud G."/>
            <person name="Pourcel C."/>
        </authorList>
    </citation>
    <scope>NUCLEOTIDE SEQUENCE [LARGE SCALE GENOMIC DNA]</scope>
    <source>
        <strain evidence="3">PAO1_1-15pyo</strain>
    </source>
</reference>
<sequence>MGMQVDEIHRHHPLPSCPPDVPGGAEASADLPPAQDRRGETRSEAGQAPAGSRQTQGGDGRRKAQREERMSKLRKQFTNEYLRNVYVELGLKKGAEHLTRHSRFGEVSRQCFRNWCIKLGFHDSRARGTYAKKGALHWLGRKAAEVVRKFPGAVGNVVGQGPKVLSLDIETSPIEGWVWSLWKQNVGLNQIKRDWTILSFCAKWMHSDEVIYMDCQGDPLDDMHLLVALHKLLDEADIIIVQNGKRFDVPKINARFFLNKMPPPRPFKVIDTLIIAKQQFAFTSRKLEYMTHKACTIKKRLHGKFPGFDLWAACLQDNPEAWEEMRLYNIDDVRSMEELYILMRPWFVGHPNVAVYFNDAEPTIRCPKCGDTDVKQEGWVHTQTGKYEHYHCGGCGGWSRGRYTRNTSEQRKALLSN</sequence>
<feature type="domain" description="YprB ribonuclease H-like" evidence="2">
    <location>
        <begin position="207"/>
        <end position="342"/>
    </location>
</feature>
<dbReference type="GO" id="GO:0003676">
    <property type="term" value="F:nucleic acid binding"/>
    <property type="evidence" value="ECO:0007669"/>
    <property type="project" value="InterPro"/>
</dbReference>
<accession>A0A0A1IUX0</accession>
<dbReference type="SUPFAM" id="SSF53098">
    <property type="entry name" value="Ribonuclease H-like"/>
    <property type="match status" value="1"/>
</dbReference>
<dbReference type="InterPro" id="IPR036397">
    <property type="entry name" value="RNaseH_sf"/>
</dbReference>
<feature type="region of interest" description="Disordered" evidence="1">
    <location>
        <begin position="1"/>
        <end position="69"/>
    </location>
</feature>
<gene>
    <name evidence="3" type="primary">ORF24</name>
</gene>
<feature type="compositionally biased region" description="Basic and acidic residues" evidence="1">
    <location>
        <begin position="59"/>
        <end position="69"/>
    </location>
</feature>
<dbReference type="Proteomes" id="UP000030219">
    <property type="component" value="Segment"/>
</dbReference>
<dbReference type="RefSeq" id="YP_009801282.1">
    <property type="nucleotide sequence ID" value="NC_047967.1"/>
</dbReference>